<reference evidence="2" key="1">
    <citation type="journal article" date="2020" name="Stud. Mycol.">
        <title>101 Dothideomycetes genomes: a test case for predicting lifestyles and emergence of pathogens.</title>
        <authorList>
            <person name="Haridas S."/>
            <person name="Albert R."/>
            <person name="Binder M."/>
            <person name="Bloem J."/>
            <person name="Labutti K."/>
            <person name="Salamov A."/>
            <person name="Andreopoulos B."/>
            <person name="Baker S."/>
            <person name="Barry K."/>
            <person name="Bills G."/>
            <person name="Bluhm B."/>
            <person name="Cannon C."/>
            <person name="Castanera R."/>
            <person name="Culley D."/>
            <person name="Daum C."/>
            <person name="Ezra D."/>
            <person name="Gonzalez J."/>
            <person name="Henrissat B."/>
            <person name="Kuo A."/>
            <person name="Liang C."/>
            <person name="Lipzen A."/>
            <person name="Lutzoni F."/>
            <person name="Magnuson J."/>
            <person name="Mondo S."/>
            <person name="Nolan M."/>
            <person name="Ohm R."/>
            <person name="Pangilinan J."/>
            <person name="Park H.-J."/>
            <person name="Ramirez L."/>
            <person name="Alfaro M."/>
            <person name="Sun H."/>
            <person name="Tritt A."/>
            <person name="Yoshinaga Y."/>
            <person name="Zwiers L.-H."/>
            <person name="Turgeon B."/>
            <person name="Goodwin S."/>
            <person name="Spatafora J."/>
            <person name="Crous P."/>
            <person name="Grigoriev I."/>
        </authorList>
    </citation>
    <scope>NUCLEOTIDE SEQUENCE</scope>
    <source>
        <strain evidence="2">CBS 109.77</strain>
    </source>
</reference>
<dbReference type="Proteomes" id="UP000799757">
    <property type="component" value="Unassembled WGS sequence"/>
</dbReference>
<dbReference type="Pfam" id="PF18648">
    <property type="entry name" value="ADPRTs_Tse2"/>
    <property type="match status" value="1"/>
</dbReference>
<feature type="domain" description="Tse2 ADP-ribosyltransferase toxin" evidence="1">
    <location>
        <begin position="40"/>
        <end position="184"/>
    </location>
</feature>
<sequence>MFTRVSRPIISYANIRLSHIVRNTHRFGGSAIYTHYSFPATLFRLNAGVAFKQFWFERQAQSDQLSIHDNLGESKDDLRNADVWTNCLGPTAAMLMPDTFTMQEIIRTAADNCLEDEENGVSVERPFIFTIPKGTILPTTLVLRRENVSQFSLQPSLPTSSNDLNNILDEFYSTYADKRDVIEWLHDHKYENAIACENEREWMAR</sequence>
<dbReference type="EMBL" id="MU001768">
    <property type="protein sequence ID" value="KAF2799225.1"/>
    <property type="molecule type" value="Genomic_DNA"/>
</dbReference>
<organism evidence="2 3">
    <name type="scientific">Melanomma pulvis-pyrius CBS 109.77</name>
    <dbReference type="NCBI Taxonomy" id="1314802"/>
    <lineage>
        <taxon>Eukaryota</taxon>
        <taxon>Fungi</taxon>
        <taxon>Dikarya</taxon>
        <taxon>Ascomycota</taxon>
        <taxon>Pezizomycotina</taxon>
        <taxon>Dothideomycetes</taxon>
        <taxon>Pleosporomycetidae</taxon>
        <taxon>Pleosporales</taxon>
        <taxon>Melanommataceae</taxon>
        <taxon>Melanomma</taxon>
    </lineage>
</organism>
<dbReference type="InterPro" id="IPR041018">
    <property type="entry name" value="ADPRTs_Tse2"/>
</dbReference>
<evidence type="ECO:0000313" key="3">
    <source>
        <dbReference type="Proteomes" id="UP000799757"/>
    </source>
</evidence>
<gene>
    <name evidence="2" type="ORF">K505DRAFT_404737</name>
</gene>
<evidence type="ECO:0000259" key="1">
    <source>
        <dbReference type="Pfam" id="PF18648"/>
    </source>
</evidence>
<evidence type="ECO:0000313" key="2">
    <source>
        <dbReference type="EMBL" id="KAF2799225.1"/>
    </source>
</evidence>
<name>A0A6A6XT76_9PLEO</name>
<proteinExistence type="predicted"/>
<protein>
    <recommendedName>
        <fullName evidence="1">Tse2 ADP-ribosyltransferase toxin domain-containing protein</fullName>
    </recommendedName>
</protein>
<accession>A0A6A6XT76</accession>
<keyword evidence="3" id="KW-1185">Reference proteome</keyword>
<dbReference type="AlphaFoldDB" id="A0A6A6XT76"/>
<dbReference type="OrthoDB" id="10266325at2759"/>